<comment type="subcellular location">
    <subcellularLocation>
        <location evidence="1">Bacterial flagellum basal body</location>
    </subcellularLocation>
    <subcellularLocation>
        <location evidence="2">Cell membrane</location>
        <topology evidence="2">Peripheral membrane protein</topology>
        <orientation evidence="2">Cytoplasmic side</orientation>
    </subcellularLocation>
</comment>
<dbReference type="PIRSF" id="PIRSF003161">
    <property type="entry name" value="FliG"/>
    <property type="match status" value="1"/>
</dbReference>
<keyword evidence="13" id="KW-0966">Cell projection</keyword>
<reference evidence="13" key="1">
    <citation type="submission" date="2018-06" db="EMBL/GenBank/DDBJ databases">
        <authorList>
            <person name="Zhirakovskaya E."/>
        </authorList>
    </citation>
    <scope>NUCLEOTIDE SEQUENCE</scope>
</reference>
<evidence type="ECO:0000256" key="8">
    <source>
        <dbReference type="ARBA" id="ARBA00023136"/>
    </source>
</evidence>
<evidence type="ECO:0000259" key="10">
    <source>
        <dbReference type="Pfam" id="PF01706"/>
    </source>
</evidence>
<evidence type="ECO:0000256" key="9">
    <source>
        <dbReference type="ARBA" id="ARBA00023143"/>
    </source>
</evidence>
<gene>
    <name evidence="13" type="ORF">MNBD_GAMMA25-324</name>
</gene>
<dbReference type="InterPro" id="IPR011002">
    <property type="entry name" value="FliG_a-hlx"/>
</dbReference>
<feature type="domain" description="Flagellar motor switch protein FliG middle" evidence="11">
    <location>
        <begin position="120"/>
        <end position="192"/>
    </location>
</feature>
<dbReference type="InterPro" id="IPR023087">
    <property type="entry name" value="Flg_Motor_Flig_C"/>
</dbReference>
<dbReference type="SUPFAM" id="SSF48029">
    <property type="entry name" value="FliG"/>
    <property type="match status" value="2"/>
</dbReference>
<evidence type="ECO:0000256" key="3">
    <source>
        <dbReference type="ARBA" id="ARBA00010299"/>
    </source>
</evidence>
<evidence type="ECO:0000256" key="7">
    <source>
        <dbReference type="ARBA" id="ARBA00022779"/>
    </source>
</evidence>
<dbReference type="GO" id="GO:0006935">
    <property type="term" value="P:chemotaxis"/>
    <property type="evidence" value="ECO:0007669"/>
    <property type="project" value="UniProtKB-KW"/>
</dbReference>
<keyword evidence="8" id="KW-0472">Membrane</keyword>
<evidence type="ECO:0000256" key="4">
    <source>
        <dbReference type="ARBA" id="ARBA00021870"/>
    </source>
</evidence>
<proteinExistence type="inferred from homology"/>
<dbReference type="Pfam" id="PF01706">
    <property type="entry name" value="FliG_C"/>
    <property type="match status" value="1"/>
</dbReference>
<keyword evidence="6" id="KW-0145">Chemotaxis</keyword>
<evidence type="ECO:0000256" key="5">
    <source>
        <dbReference type="ARBA" id="ARBA00022475"/>
    </source>
</evidence>
<dbReference type="PANTHER" id="PTHR30534:SF0">
    <property type="entry name" value="FLAGELLAR MOTOR SWITCH PROTEIN FLIG"/>
    <property type="match status" value="1"/>
</dbReference>
<organism evidence="13">
    <name type="scientific">hydrothermal vent metagenome</name>
    <dbReference type="NCBI Taxonomy" id="652676"/>
    <lineage>
        <taxon>unclassified sequences</taxon>
        <taxon>metagenomes</taxon>
        <taxon>ecological metagenomes</taxon>
    </lineage>
</organism>
<dbReference type="Pfam" id="PF14841">
    <property type="entry name" value="FliG_M"/>
    <property type="match status" value="1"/>
</dbReference>
<dbReference type="Pfam" id="PF14842">
    <property type="entry name" value="FliG_N"/>
    <property type="match status" value="1"/>
</dbReference>
<sequence length="338" mass="36860">MADDAKPKKLSGIDRTAVLLMSLGEQDAAEVMKLLNPKEVQKIGEAMAGLGSIARDTVDEVLSEFCDMVDEQTALGIGNEEYLRNVLVSALGEDKAGNVIDRILMGHDAKGLETLKWMEPRAVAELIRLEHPQIIAIILSYLESDNSAEILSALPENMQTDVLIRVATLDGLQPSALHELDEMLEKQFAGNSDNLKSAGMGGIKTAANLLNFLDSAIEAPMMEKLKEIDEELGQEIQDLMFVFDNLIDVDDRGIQALLREISSENLIVALKGADEDVKEKIIKNMSKRAAEMLRDDLEAKGPVRLSEVEAAQKEILSIARRMSDSGEISLGGGGDDFV</sequence>
<dbReference type="GO" id="GO:0071973">
    <property type="term" value="P:bacterial-type flagellum-dependent cell motility"/>
    <property type="evidence" value="ECO:0007669"/>
    <property type="project" value="InterPro"/>
</dbReference>
<keyword evidence="13" id="KW-0282">Flagellum</keyword>
<dbReference type="AlphaFoldDB" id="A0A3B1BGV3"/>
<evidence type="ECO:0000313" key="13">
    <source>
        <dbReference type="EMBL" id="VAX10608.1"/>
    </source>
</evidence>
<dbReference type="PANTHER" id="PTHR30534">
    <property type="entry name" value="FLAGELLAR MOTOR SWITCH PROTEIN FLIG"/>
    <property type="match status" value="1"/>
</dbReference>
<dbReference type="InterPro" id="IPR028263">
    <property type="entry name" value="FliG_N"/>
</dbReference>
<protein>
    <recommendedName>
        <fullName evidence="4">Flagellar motor switch protein FliG</fullName>
    </recommendedName>
</protein>
<dbReference type="InterPro" id="IPR000090">
    <property type="entry name" value="Flg_Motor_Flig"/>
</dbReference>
<dbReference type="NCBIfam" id="TIGR00207">
    <property type="entry name" value="fliG"/>
    <property type="match status" value="1"/>
</dbReference>
<dbReference type="GO" id="GO:0003774">
    <property type="term" value="F:cytoskeletal motor activity"/>
    <property type="evidence" value="ECO:0007669"/>
    <property type="project" value="InterPro"/>
</dbReference>
<feature type="domain" description="Flagellar motor switch protein FliG C-terminal" evidence="10">
    <location>
        <begin position="223"/>
        <end position="330"/>
    </location>
</feature>
<dbReference type="Gene3D" id="1.10.220.30">
    <property type="match status" value="3"/>
</dbReference>
<feature type="domain" description="Flagellar motor switch protein FliG N-terminal" evidence="12">
    <location>
        <begin position="9"/>
        <end position="110"/>
    </location>
</feature>
<keyword evidence="13" id="KW-0969">Cilium</keyword>
<evidence type="ECO:0000256" key="2">
    <source>
        <dbReference type="ARBA" id="ARBA00004413"/>
    </source>
</evidence>
<dbReference type="InterPro" id="IPR032779">
    <property type="entry name" value="FliG_M"/>
</dbReference>
<dbReference type="PRINTS" id="PR00954">
    <property type="entry name" value="FLGMOTORFLIG"/>
</dbReference>
<accession>A0A3B1BGV3</accession>
<evidence type="ECO:0000259" key="11">
    <source>
        <dbReference type="Pfam" id="PF14841"/>
    </source>
</evidence>
<dbReference type="EMBL" id="UOFY01000052">
    <property type="protein sequence ID" value="VAX10608.1"/>
    <property type="molecule type" value="Genomic_DNA"/>
</dbReference>
<evidence type="ECO:0000259" key="12">
    <source>
        <dbReference type="Pfam" id="PF14842"/>
    </source>
</evidence>
<dbReference type="FunFam" id="1.10.220.30:FF:000001">
    <property type="entry name" value="Flagellar motor switch protein FliG"/>
    <property type="match status" value="1"/>
</dbReference>
<keyword evidence="5" id="KW-1003">Cell membrane</keyword>
<dbReference type="GO" id="GO:0005886">
    <property type="term" value="C:plasma membrane"/>
    <property type="evidence" value="ECO:0007669"/>
    <property type="project" value="UniProtKB-SubCell"/>
</dbReference>
<name>A0A3B1BGV3_9ZZZZ</name>
<comment type="similarity">
    <text evidence="3">Belongs to the FliG family.</text>
</comment>
<keyword evidence="7" id="KW-0283">Flagellar rotation</keyword>
<keyword evidence="9" id="KW-0975">Bacterial flagellum</keyword>
<evidence type="ECO:0000256" key="6">
    <source>
        <dbReference type="ARBA" id="ARBA00022500"/>
    </source>
</evidence>
<dbReference type="GO" id="GO:0009425">
    <property type="term" value="C:bacterial-type flagellum basal body"/>
    <property type="evidence" value="ECO:0007669"/>
    <property type="project" value="UniProtKB-SubCell"/>
</dbReference>
<evidence type="ECO:0000256" key="1">
    <source>
        <dbReference type="ARBA" id="ARBA00004117"/>
    </source>
</evidence>